<dbReference type="PANTHER" id="PTHR10209:SF429">
    <property type="entry name" value="1-AMINOCYCLOPROPANE-1-CARBOXYLATE OXIDASE HOMOLOG 1-LIKE"/>
    <property type="match status" value="1"/>
</dbReference>
<evidence type="ECO:0000256" key="2">
    <source>
        <dbReference type="ARBA" id="ARBA00023002"/>
    </source>
</evidence>
<dbReference type="InterPro" id="IPR027443">
    <property type="entry name" value="IPNS-like_sf"/>
</dbReference>
<gene>
    <name evidence="5" type="ORF">F0562_035379</name>
</gene>
<name>A0A5J5AD13_9ASTE</name>
<dbReference type="OrthoDB" id="288590at2759"/>
<dbReference type="PANTHER" id="PTHR10209">
    <property type="entry name" value="OXIDOREDUCTASE, 2OG-FE II OXYGENASE FAMILY PROTEIN"/>
    <property type="match status" value="1"/>
</dbReference>
<protein>
    <recommendedName>
        <fullName evidence="4">Non-haem dioxygenase N-terminal domain-containing protein</fullName>
    </recommendedName>
</protein>
<accession>A0A5J5AD13</accession>
<dbReference type="Pfam" id="PF14226">
    <property type="entry name" value="DIOX_N"/>
    <property type="match status" value="1"/>
</dbReference>
<keyword evidence="6" id="KW-1185">Reference proteome</keyword>
<evidence type="ECO:0000259" key="4">
    <source>
        <dbReference type="Pfam" id="PF14226"/>
    </source>
</evidence>
<keyword evidence="3" id="KW-0408">Iron</keyword>
<dbReference type="Gene3D" id="2.60.120.330">
    <property type="entry name" value="B-lactam Antibiotic, Isopenicillin N Synthase, Chain"/>
    <property type="match status" value="1"/>
</dbReference>
<dbReference type="Proteomes" id="UP000325577">
    <property type="component" value="Linkage Group LG21"/>
</dbReference>
<evidence type="ECO:0000313" key="6">
    <source>
        <dbReference type="Proteomes" id="UP000325577"/>
    </source>
</evidence>
<dbReference type="GO" id="GO:0046872">
    <property type="term" value="F:metal ion binding"/>
    <property type="evidence" value="ECO:0007669"/>
    <property type="project" value="UniProtKB-KW"/>
</dbReference>
<evidence type="ECO:0000313" key="5">
    <source>
        <dbReference type="EMBL" id="KAA8527752.1"/>
    </source>
</evidence>
<dbReference type="EMBL" id="CM018045">
    <property type="protein sequence ID" value="KAA8527752.1"/>
    <property type="molecule type" value="Genomic_DNA"/>
</dbReference>
<proteinExistence type="predicted"/>
<dbReference type="SUPFAM" id="SSF51197">
    <property type="entry name" value="Clavaminate synthase-like"/>
    <property type="match status" value="1"/>
</dbReference>
<dbReference type="InterPro" id="IPR026992">
    <property type="entry name" value="DIOX_N"/>
</dbReference>
<evidence type="ECO:0000256" key="1">
    <source>
        <dbReference type="ARBA" id="ARBA00022723"/>
    </source>
</evidence>
<sequence length="245" mass="27761">MEQGMHFSGSRESLAKTAMDHDRAKELKAFDDTKAGVKGLVDAGMVNIPKIFIRPPDELAEELNHCRAHLQVPVIDLSGIENIDMRKEIVNGVRIASEKWGFFQVVNHGIPLTVLDEMIDGVCKFHEQDLEVKKLFYTRDRMKKVRFDSNIDLYHSRAANWRDTLTIAMLISDHIDPDEMPAACRDSTFEYMKNITKLGDTLFELLSEALGLKPDHLKGLECARGRTFVCHYYPACPEPNLTLGA</sequence>
<dbReference type="GO" id="GO:0016491">
    <property type="term" value="F:oxidoreductase activity"/>
    <property type="evidence" value="ECO:0007669"/>
    <property type="project" value="UniProtKB-KW"/>
</dbReference>
<dbReference type="AlphaFoldDB" id="A0A5J5AD13"/>
<keyword evidence="2" id="KW-0560">Oxidoreductase</keyword>
<feature type="domain" description="Non-haem dioxygenase N-terminal" evidence="4">
    <location>
        <begin position="72"/>
        <end position="170"/>
    </location>
</feature>
<keyword evidence="1" id="KW-0479">Metal-binding</keyword>
<organism evidence="5 6">
    <name type="scientific">Nyssa sinensis</name>
    <dbReference type="NCBI Taxonomy" id="561372"/>
    <lineage>
        <taxon>Eukaryota</taxon>
        <taxon>Viridiplantae</taxon>
        <taxon>Streptophyta</taxon>
        <taxon>Embryophyta</taxon>
        <taxon>Tracheophyta</taxon>
        <taxon>Spermatophyta</taxon>
        <taxon>Magnoliopsida</taxon>
        <taxon>eudicotyledons</taxon>
        <taxon>Gunneridae</taxon>
        <taxon>Pentapetalae</taxon>
        <taxon>asterids</taxon>
        <taxon>Cornales</taxon>
        <taxon>Nyssaceae</taxon>
        <taxon>Nyssa</taxon>
    </lineage>
</organism>
<reference evidence="5 6" key="1">
    <citation type="submission" date="2019-09" db="EMBL/GenBank/DDBJ databases">
        <title>A chromosome-level genome assembly of the Chinese tupelo Nyssa sinensis.</title>
        <authorList>
            <person name="Yang X."/>
            <person name="Kang M."/>
            <person name="Yang Y."/>
            <person name="Xiong H."/>
            <person name="Wang M."/>
            <person name="Zhang Z."/>
            <person name="Wang Z."/>
            <person name="Wu H."/>
            <person name="Ma T."/>
            <person name="Liu J."/>
            <person name="Xi Z."/>
        </authorList>
    </citation>
    <scope>NUCLEOTIDE SEQUENCE [LARGE SCALE GENOMIC DNA]</scope>
    <source>
        <strain evidence="5">J267</strain>
        <tissue evidence="5">Leaf</tissue>
    </source>
</reference>
<evidence type="ECO:0000256" key="3">
    <source>
        <dbReference type="ARBA" id="ARBA00023004"/>
    </source>
</evidence>